<evidence type="ECO:0000259" key="4">
    <source>
        <dbReference type="Pfam" id="PF05592"/>
    </source>
</evidence>
<evidence type="ECO:0000259" key="5">
    <source>
        <dbReference type="Pfam" id="PF08531"/>
    </source>
</evidence>
<evidence type="ECO:0000256" key="2">
    <source>
        <dbReference type="ARBA" id="ARBA00012652"/>
    </source>
</evidence>
<dbReference type="PANTHER" id="PTHR33307">
    <property type="entry name" value="ALPHA-RHAMNOSIDASE (EUROFUNG)"/>
    <property type="match status" value="1"/>
</dbReference>
<dbReference type="Proteomes" id="UP000283513">
    <property type="component" value="Unassembled WGS sequence"/>
</dbReference>
<dbReference type="SUPFAM" id="SSF48208">
    <property type="entry name" value="Six-hairpin glycosidases"/>
    <property type="match status" value="1"/>
</dbReference>
<protein>
    <recommendedName>
        <fullName evidence="2">alpha-L-rhamnosidase</fullName>
        <ecNumber evidence="2">3.2.1.40</ecNumber>
    </recommendedName>
</protein>
<dbReference type="Gene3D" id="2.60.420.10">
    <property type="entry name" value="Maltose phosphorylase, domain 3"/>
    <property type="match status" value="1"/>
</dbReference>
<dbReference type="InterPro" id="IPR013737">
    <property type="entry name" value="Bac_rhamnosid_N"/>
</dbReference>
<accession>A0A3R6AR32</accession>
<dbReference type="Gene3D" id="2.60.120.260">
    <property type="entry name" value="Galactose-binding domain-like"/>
    <property type="match status" value="2"/>
</dbReference>
<dbReference type="Gene3D" id="1.50.10.10">
    <property type="match status" value="1"/>
</dbReference>
<feature type="domain" description="Alpha-L-rhamnosidase C-terminal" evidence="7">
    <location>
        <begin position="780"/>
        <end position="841"/>
    </location>
</feature>
<dbReference type="PIRSF" id="PIRSF010631">
    <property type="entry name" value="A-rhamnsds"/>
    <property type="match status" value="1"/>
</dbReference>
<dbReference type="InterPro" id="IPR012341">
    <property type="entry name" value="6hp_glycosidase-like_sf"/>
</dbReference>
<dbReference type="Pfam" id="PF25788">
    <property type="entry name" value="Ig_Rha78A_N"/>
    <property type="match status" value="1"/>
</dbReference>
<proteinExistence type="predicted"/>
<evidence type="ECO:0000313" key="8">
    <source>
        <dbReference type="EMBL" id="RHC16182.1"/>
    </source>
</evidence>
<dbReference type="Pfam" id="PF17390">
    <property type="entry name" value="Bac_rhamnosid_C"/>
    <property type="match status" value="1"/>
</dbReference>
<dbReference type="EC" id="3.2.1.40" evidence="2"/>
<evidence type="ECO:0000259" key="6">
    <source>
        <dbReference type="Pfam" id="PF17389"/>
    </source>
</evidence>
<reference evidence="8 9" key="1">
    <citation type="submission" date="2018-08" db="EMBL/GenBank/DDBJ databases">
        <title>A genome reference for cultivated species of the human gut microbiota.</title>
        <authorList>
            <person name="Zou Y."/>
            <person name="Xue W."/>
            <person name="Luo G."/>
        </authorList>
    </citation>
    <scope>NUCLEOTIDE SEQUENCE [LARGE SCALE GENOMIC DNA]</scope>
    <source>
        <strain evidence="8 9">AM37-1AC</strain>
    </source>
</reference>
<keyword evidence="3" id="KW-0378">Hydrolase</keyword>
<dbReference type="InterPro" id="IPR008928">
    <property type="entry name" value="6-hairpin_glycosidase_sf"/>
</dbReference>
<dbReference type="InterPro" id="IPR016007">
    <property type="entry name" value="Alpha_rhamnosid"/>
</dbReference>
<dbReference type="AlphaFoldDB" id="A0A3R6AR32"/>
<dbReference type="InterPro" id="IPR035396">
    <property type="entry name" value="Bac_rhamnosid6H"/>
</dbReference>
<feature type="domain" description="Alpha-L-rhamnosidase six-hairpin glycosidase" evidence="6">
    <location>
        <begin position="416"/>
        <end position="770"/>
    </location>
</feature>
<comment type="caution">
    <text evidence="8">The sequence shown here is derived from an EMBL/GenBank/DDBJ whole genome shotgun (WGS) entry which is preliminary data.</text>
</comment>
<evidence type="ECO:0000259" key="7">
    <source>
        <dbReference type="Pfam" id="PF17390"/>
    </source>
</evidence>
<dbReference type="InterPro" id="IPR008979">
    <property type="entry name" value="Galactose-bd-like_sf"/>
</dbReference>
<dbReference type="Pfam" id="PF17389">
    <property type="entry name" value="Bac_rhamnosid6H"/>
    <property type="match status" value="1"/>
</dbReference>
<gene>
    <name evidence="8" type="ORF">DW856_12135</name>
</gene>
<evidence type="ECO:0000256" key="3">
    <source>
        <dbReference type="ARBA" id="ARBA00022801"/>
    </source>
</evidence>
<dbReference type="GO" id="GO:0005975">
    <property type="term" value="P:carbohydrate metabolic process"/>
    <property type="evidence" value="ECO:0007669"/>
    <property type="project" value="InterPro"/>
</dbReference>
<dbReference type="EMBL" id="QSHO01000010">
    <property type="protein sequence ID" value="RHC16182.1"/>
    <property type="molecule type" value="Genomic_DNA"/>
</dbReference>
<evidence type="ECO:0000313" key="9">
    <source>
        <dbReference type="Proteomes" id="UP000283513"/>
    </source>
</evidence>
<evidence type="ECO:0000256" key="1">
    <source>
        <dbReference type="ARBA" id="ARBA00001445"/>
    </source>
</evidence>
<feature type="domain" description="Bacterial alpha-L-rhamnosidase N-terminal" evidence="5">
    <location>
        <begin position="140"/>
        <end position="279"/>
    </location>
</feature>
<dbReference type="GO" id="GO:0030596">
    <property type="term" value="F:alpha-L-rhamnosidase activity"/>
    <property type="evidence" value="ECO:0007669"/>
    <property type="project" value="UniProtKB-EC"/>
</dbReference>
<dbReference type="InterPro" id="IPR035398">
    <property type="entry name" value="Bac_rhamnosid_C"/>
</dbReference>
<name>A0A3R6AR32_9FIRM</name>
<dbReference type="SUPFAM" id="SSF49785">
    <property type="entry name" value="Galactose-binding domain-like"/>
    <property type="match status" value="1"/>
</dbReference>
<feature type="domain" description="Alpha-L-rhamnosidase concanavalin-like" evidence="4">
    <location>
        <begin position="303"/>
        <end position="408"/>
    </location>
</feature>
<comment type="catalytic activity">
    <reaction evidence="1">
        <text>Hydrolysis of terminal non-reducing alpha-L-rhamnose residues in alpha-L-rhamnosides.</text>
        <dbReference type="EC" id="3.2.1.40"/>
    </reaction>
</comment>
<dbReference type="Gene3D" id="2.60.40.10">
    <property type="entry name" value="Immunoglobulins"/>
    <property type="match status" value="1"/>
</dbReference>
<sequence>MRAINLRTEHMINPIGIDIKEPYLSWNCADGRRQTAYEIVAMDENCVVWDSSRVKSDSMHTYCPLELKSRQRISWKIRLWDERDEAGEWSEEAFFEMGLLDKSDWMAKWINPESECNPEAHKPASYLRTHFQCDEKILNKSVRLYVTAHGLYEVWINGKRAGDFVLAPGSYNYDKRLAYQTYNVSGLLCEGRNEVEVILGDGWYRSVSGVDGDRNIYGTDIALLFQLEADGRAVCVSDETWEASQNGAIRQNDMQQGEIVDARLAEVSEYHEVKVEDFSFDQLICSDCVPVCEMEYFKGKIITTPNGETVIDFGQNLAGYVEFTLNAHEGDTIVLTHGETLDENGNFTQENFQDRKRHKEGGTKQQVVYTCAEGENHYKTKFSIWGFRYAKADTVIDLSDASFTAIAVYSKMDTLTIFECGNDDINRLVQNSIWSQKSNFCDVPTDCPTRERAAWTGDMGVFAHTGLYLMDAYPVMRKWLAECRTSQFDDGKIANIAPKNNKSSFFSGLLAGSVGWGDACIIVPYEMYRRYGDARILSENYEMMKKWYVFLEERAKKRPVNPVKRFKRNPYRRYTIETGVDYGEWCEPDVESTSAMRTPQGKVATAFFAYSGRMLAEIAAILGKEDDAAYYSKTAEMAKKAWRFIATEDGKISSDRQADYVRALAFGLLDGDEARQAAADLNELVKKCGYHLNTGFLSTPNLTRVLCDYGYEDTAYKLLLQDTRPGWLYEVKKGATTIWETWDGINEKGEVKASLNHYSYGAICGWILDAVCGIQVSDGKIRICPHPDKVLGYAKASYQSPYGRIESGWKYDGDKVTYEFEIPSNTHAEVILPDGRREVLDSGRYSL</sequence>
<organism evidence="8 9">
    <name type="scientific">Roseburia intestinalis</name>
    <dbReference type="NCBI Taxonomy" id="166486"/>
    <lineage>
        <taxon>Bacteria</taxon>
        <taxon>Bacillati</taxon>
        <taxon>Bacillota</taxon>
        <taxon>Clostridia</taxon>
        <taxon>Lachnospirales</taxon>
        <taxon>Lachnospiraceae</taxon>
        <taxon>Roseburia</taxon>
    </lineage>
</organism>
<dbReference type="InterPro" id="IPR013783">
    <property type="entry name" value="Ig-like_fold"/>
</dbReference>
<dbReference type="RefSeq" id="WP_117921058.1">
    <property type="nucleotide sequence ID" value="NZ_QSHO01000010.1"/>
</dbReference>
<dbReference type="InterPro" id="IPR008902">
    <property type="entry name" value="Rhamnosid_concanavalin"/>
</dbReference>
<dbReference type="Pfam" id="PF08531">
    <property type="entry name" value="Bac_rhamnosid_N"/>
    <property type="match status" value="1"/>
</dbReference>
<dbReference type="Pfam" id="PF05592">
    <property type="entry name" value="Bac_rhamnosid"/>
    <property type="match status" value="1"/>
</dbReference>
<dbReference type="PANTHER" id="PTHR33307:SF6">
    <property type="entry name" value="ALPHA-RHAMNOSIDASE (EUROFUNG)-RELATED"/>
    <property type="match status" value="1"/>
</dbReference>